<evidence type="ECO:0000313" key="2">
    <source>
        <dbReference type="Proteomes" id="UP001346559"/>
    </source>
</evidence>
<evidence type="ECO:0000313" key="1">
    <source>
        <dbReference type="EMBL" id="WQJ54074.1"/>
    </source>
</evidence>
<dbReference type="Proteomes" id="UP001346559">
    <property type="component" value="Segment"/>
</dbReference>
<organism evidence="1 2">
    <name type="scientific">phage Lak_Megaphage_RVC_AP1_GC26</name>
    <dbReference type="NCBI Taxonomy" id="3109224"/>
    <lineage>
        <taxon>Viruses</taxon>
        <taxon>Duplodnaviria</taxon>
        <taxon>Heunggongvirae</taxon>
        <taxon>Uroviricota</taxon>
        <taxon>Caudoviricetes</taxon>
        <taxon>Caudoviricetes code 15 clade</taxon>
    </lineage>
</organism>
<proteinExistence type="predicted"/>
<keyword evidence="2" id="KW-1185">Reference proteome</keyword>
<name>A0ABZ0Z4V5_9CAUD</name>
<protein>
    <submittedName>
        <fullName evidence="1">Uncharacterized protein</fullName>
    </submittedName>
</protein>
<dbReference type="EMBL" id="OR769218">
    <property type="protein sequence ID" value="WQJ54074.1"/>
    <property type="molecule type" value="Genomic_DNA"/>
</dbReference>
<accession>A0ABZ0Z4V5</accession>
<reference evidence="1 2" key="1">
    <citation type="submission" date="2023-11" db="EMBL/GenBank/DDBJ databases">
        <authorList>
            <person name="Cook R."/>
            <person name="Crisci M."/>
            <person name="Pye H."/>
            <person name="Adriaenssens E."/>
            <person name="Santini J."/>
        </authorList>
    </citation>
    <scope>NUCLEOTIDE SEQUENCE [LARGE SCALE GENOMIC DNA]</scope>
    <source>
        <strain evidence="1">Lak_Megaphage_RVC_AP1_GC26</strain>
    </source>
</reference>
<sequence>MVKKMAPRRVKICPGCPSKGLDFDVTPQFNFVPEKKKDTKKITIISDVKNHIKGKIASLF</sequence>